<gene>
    <name evidence="2" type="primary">Contig10738.g11488</name>
    <name evidence="2" type="ORF">STYLEM_14998</name>
</gene>
<evidence type="ECO:0000313" key="3">
    <source>
        <dbReference type="Proteomes" id="UP000039865"/>
    </source>
</evidence>
<keyword evidence="1" id="KW-1133">Transmembrane helix</keyword>
<evidence type="ECO:0000256" key="1">
    <source>
        <dbReference type="SAM" id="Phobius"/>
    </source>
</evidence>
<reference evidence="2 3" key="1">
    <citation type="submission" date="2014-06" db="EMBL/GenBank/DDBJ databases">
        <authorList>
            <person name="Swart Estienne"/>
        </authorList>
    </citation>
    <scope>NUCLEOTIDE SEQUENCE [LARGE SCALE GENOMIC DNA]</scope>
    <source>
        <strain evidence="2 3">130c</strain>
    </source>
</reference>
<dbReference type="InParanoid" id="A0A078AYR5"/>
<protein>
    <submittedName>
        <fullName evidence="2">Uncharacterized protein</fullName>
    </submittedName>
</protein>
<dbReference type="AlphaFoldDB" id="A0A078AYR5"/>
<dbReference type="EMBL" id="CCKQ01014158">
    <property type="protein sequence ID" value="CDW85908.1"/>
    <property type="molecule type" value="Genomic_DNA"/>
</dbReference>
<keyword evidence="1" id="KW-0472">Membrane</keyword>
<feature type="transmembrane region" description="Helical" evidence="1">
    <location>
        <begin position="67"/>
        <end position="84"/>
    </location>
</feature>
<name>A0A078AYR5_STYLE</name>
<dbReference type="OrthoDB" id="346562at2759"/>
<keyword evidence="1" id="KW-0812">Transmembrane</keyword>
<accession>A0A078AYR5</accession>
<organism evidence="2 3">
    <name type="scientific">Stylonychia lemnae</name>
    <name type="common">Ciliate</name>
    <dbReference type="NCBI Taxonomy" id="5949"/>
    <lineage>
        <taxon>Eukaryota</taxon>
        <taxon>Sar</taxon>
        <taxon>Alveolata</taxon>
        <taxon>Ciliophora</taxon>
        <taxon>Intramacronucleata</taxon>
        <taxon>Spirotrichea</taxon>
        <taxon>Stichotrichia</taxon>
        <taxon>Sporadotrichida</taxon>
        <taxon>Oxytrichidae</taxon>
        <taxon>Stylonychinae</taxon>
        <taxon>Stylonychia</taxon>
    </lineage>
</organism>
<feature type="transmembrane region" description="Helical" evidence="1">
    <location>
        <begin position="96"/>
        <end position="114"/>
    </location>
</feature>
<sequence length="365" mass="42099">MCYAFNIEQFNSTCATQMPRGTNWIVSTPFDFKFTNGLLNQARDFNISAVIIIFDTPIDAAGYYSDPAYVILSIGWIVLTWSVFDRHSSSLQRALLAVPVLKLLQVLIYGIYVGECPWVNQIQARYMMMALVTISTIYQTVFIAIMLLIIVKNTMETRQLLRLEFERLGREQFNAILPSTALKLSLMNKYFIIASFYFFYELIINGLLPTFESDSESFDPYSIVVQQFYDLIIITMLLIVFRSRVWPDYFNLGFEAVFGEQDNNEDERRTIPLLNAEINSKALNSYQGKITSSEFNSYDPVLVVYPFDSRDSNDVPASYNENQEEQSSLMATNDYQNMNQNSNRGLNVSNIYRNLKMAFKVPKKQ</sequence>
<dbReference type="Proteomes" id="UP000039865">
    <property type="component" value="Unassembled WGS sequence"/>
</dbReference>
<proteinExistence type="predicted"/>
<feature type="transmembrane region" description="Helical" evidence="1">
    <location>
        <begin position="126"/>
        <end position="151"/>
    </location>
</feature>
<keyword evidence="3" id="KW-1185">Reference proteome</keyword>
<evidence type="ECO:0000313" key="2">
    <source>
        <dbReference type="EMBL" id="CDW85908.1"/>
    </source>
</evidence>
<feature type="transmembrane region" description="Helical" evidence="1">
    <location>
        <begin position="220"/>
        <end position="241"/>
    </location>
</feature>
<feature type="transmembrane region" description="Helical" evidence="1">
    <location>
        <begin position="190"/>
        <end position="208"/>
    </location>
</feature>